<name>A0A3N5BG24_9BACI</name>
<organism evidence="1 2">
    <name type="scientific">Aquisalibacillus elongatus</name>
    <dbReference type="NCBI Taxonomy" id="485577"/>
    <lineage>
        <taxon>Bacteria</taxon>
        <taxon>Bacillati</taxon>
        <taxon>Bacillota</taxon>
        <taxon>Bacilli</taxon>
        <taxon>Bacillales</taxon>
        <taxon>Bacillaceae</taxon>
        <taxon>Aquisalibacillus</taxon>
    </lineage>
</organism>
<dbReference type="RefSeq" id="WP_124221032.1">
    <property type="nucleotide sequence ID" value="NZ_RKRF01000008.1"/>
</dbReference>
<evidence type="ECO:0000313" key="2">
    <source>
        <dbReference type="Proteomes" id="UP000276443"/>
    </source>
</evidence>
<gene>
    <name evidence="1" type="ORF">EDC24_1413</name>
</gene>
<keyword evidence="2" id="KW-1185">Reference proteome</keyword>
<comment type="caution">
    <text evidence="1">The sequence shown here is derived from an EMBL/GenBank/DDBJ whole genome shotgun (WGS) entry which is preliminary data.</text>
</comment>
<dbReference type="Proteomes" id="UP000276443">
    <property type="component" value="Unassembled WGS sequence"/>
</dbReference>
<dbReference type="InterPro" id="IPR012441">
    <property type="entry name" value="DUF1643"/>
</dbReference>
<reference evidence="1 2" key="1">
    <citation type="submission" date="2018-11" db="EMBL/GenBank/DDBJ databases">
        <title>Genomic Encyclopedia of Type Strains, Phase IV (KMG-IV): sequencing the most valuable type-strain genomes for metagenomic binning, comparative biology and taxonomic classification.</title>
        <authorList>
            <person name="Goeker M."/>
        </authorList>
    </citation>
    <scope>NUCLEOTIDE SEQUENCE [LARGE SCALE GENOMIC DNA]</scope>
    <source>
        <strain evidence="1 2">DSM 18090</strain>
    </source>
</reference>
<dbReference type="OrthoDB" id="9807577at2"/>
<dbReference type="AlphaFoldDB" id="A0A3N5BG24"/>
<proteinExistence type="predicted"/>
<evidence type="ECO:0000313" key="1">
    <source>
        <dbReference type="EMBL" id="RPF54220.1"/>
    </source>
</evidence>
<protein>
    <recommendedName>
        <fullName evidence="3">DUF1643 domain-containing protein</fullName>
    </recommendedName>
</protein>
<dbReference type="EMBL" id="RKRF01000008">
    <property type="protein sequence ID" value="RPF54220.1"/>
    <property type="molecule type" value="Genomic_DNA"/>
</dbReference>
<evidence type="ECO:0008006" key="3">
    <source>
        <dbReference type="Google" id="ProtNLM"/>
    </source>
</evidence>
<dbReference type="Pfam" id="PF07799">
    <property type="entry name" value="DUF1643"/>
    <property type="match status" value="1"/>
</dbReference>
<accession>A0A3N5BG24</accession>
<sequence>MNKEYKVCIESSAVFDEDEMYRYKLSRVWDEEKPRAVLVLWNPSTADHYKNDLTVNSCINYFIDHGYGSMDLVNLFAARCTKPNQLKSFNDPIGVDNNYYISESLKQADLILLGWGSCTGSQMKKKRAVEVLQMIRPYKDICYCFGFVGDHDPKHPKIIAKEDYLQGYFS</sequence>